<dbReference type="SUPFAM" id="SSF51182">
    <property type="entry name" value="RmlC-like cupins"/>
    <property type="match status" value="1"/>
</dbReference>
<dbReference type="InterPro" id="IPR011051">
    <property type="entry name" value="RmlC_Cupin_sf"/>
</dbReference>
<dbReference type="InterPro" id="IPR014710">
    <property type="entry name" value="RmlC-like_jellyroll"/>
</dbReference>
<accession>M0A2H5</accession>
<dbReference type="Proteomes" id="UP000011519">
    <property type="component" value="Unassembled WGS sequence"/>
</dbReference>
<evidence type="ECO:0008006" key="4">
    <source>
        <dbReference type="Google" id="ProtNLM"/>
    </source>
</evidence>
<sequence length="193" mass="21621">MEHISIDNIESTPYDDLHTDRRDLAAPLGTDHLAITHYVLESGERFSGSVHAHMDQEEVFVVLEGEVTFEVVRVDGEHDEQDEQNGLDEHDEYDEQDERDETDGVELTVAEREAIRFAPGEFQSGRNDGDERVVALALGAPRDSDDVRITRIPVLDDRDVSCPDCDHDHLRIGREGEAELICPECGTGVEIAE</sequence>
<reference evidence="2 3" key="1">
    <citation type="journal article" date="2014" name="PLoS Genet.">
        <title>Phylogenetically driven sequencing of extremely halophilic archaea reveals strategies for static and dynamic osmo-response.</title>
        <authorList>
            <person name="Becker E.A."/>
            <person name="Seitzer P.M."/>
            <person name="Tritt A."/>
            <person name="Larsen D."/>
            <person name="Krusor M."/>
            <person name="Yao A.I."/>
            <person name="Wu D."/>
            <person name="Madern D."/>
            <person name="Eisen J.A."/>
            <person name="Darling A.E."/>
            <person name="Facciotti M.T."/>
        </authorList>
    </citation>
    <scope>NUCLEOTIDE SEQUENCE [LARGE SCALE GENOMIC DNA]</scope>
    <source>
        <strain evidence="2 3">JCM 10989</strain>
    </source>
</reference>
<organism evidence="2 3">
    <name type="scientific">Natrialba hulunbeirensis JCM 10989</name>
    <dbReference type="NCBI Taxonomy" id="1227493"/>
    <lineage>
        <taxon>Archaea</taxon>
        <taxon>Methanobacteriati</taxon>
        <taxon>Methanobacteriota</taxon>
        <taxon>Stenosarchaea group</taxon>
        <taxon>Halobacteria</taxon>
        <taxon>Halobacteriales</taxon>
        <taxon>Natrialbaceae</taxon>
        <taxon>Natrialba</taxon>
    </lineage>
</organism>
<evidence type="ECO:0000313" key="2">
    <source>
        <dbReference type="EMBL" id="ELY92980.1"/>
    </source>
</evidence>
<evidence type="ECO:0000313" key="3">
    <source>
        <dbReference type="Proteomes" id="UP000011519"/>
    </source>
</evidence>
<name>M0A2H5_9EURY</name>
<dbReference type="STRING" id="1227493.C483_06610"/>
<protein>
    <recommendedName>
        <fullName evidence="4">Cupin</fullName>
    </recommendedName>
</protein>
<evidence type="ECO:0000256" key="1">
    <source>
        <dbReference type="SAM" id="MobiDB-lite"/>
    </source>
</evidence>
<dbReference type="RefSeq" id="WP_006652553.1">
    <property type="nucleotide sequence ID" value="NZ_AOIM01000015.1"/>
</dbReference>
<keyword evidence="3" id="KW-1185">Reference proteome</keyword>
<dbReference type="PATRIC" id="fig|1227493.4.peg.1304"/>
<dbReference type="OrthoDB" id="190812at2157"/>
<proteinExistence type="predicted"/>
<gene>
    <name evidence="2" type="ORF">C483_06610</name>
</gene>
<feature type="compositionally biased region" description="Acidic residues" evidence="1">
    <location>
        <begin position="77"/>
        <end position="103"/>
    </location>
</feature>
<dbReference type="Gene3D" id="2.60.120.10">
    <property type="entry name" value="Jelly Rolls"/>
    <property type="match status" value="1"/>
</dbReference>
<feature type="region of interest" description="Disordered" evidence="1">
    <location>
        <begin position="76"/>
        <end position="103"/>
    </location>
</feature>
<dbReference type="AlphaFoldDB" id="M0A2H5"/>
<dbReference type="EMBL" id="AOIM01000015">
    <property type="protein sequence ID" value="ELY92980.1"/>
    <property type="molecule type" value="Genomic_DNA"/>
</dbReference>
<comment type="caution">
    <text evidence="2">The sequence shown here is derived from an EMBL/GenBank/DDBJ whole genome shotgun (WGS) entry which is preliminary data.</text>
</comment>